<evidence type="ECO:0000313" key="9">
    <source>
        <dbReference type="EMBL" id="KAI1857415.1"/>
    </source>
</evidence>
<evidence type="ECO:0000256" key="5">
    <source>
        <dbReference type="ARBA" id="ARBA00038359"/>
    </source>
</evidence>
<keyword evidence="2 7" id="KW-0812">Transmembrane</keyword>
<keyword evidence="10" id="KW-1185">Reference proteome</keyword>
<dbReference type="EMBL" id="JAFIMR010000040">
    <property type="protein sequence ID" value="KAI1857415.1"/>
    <property type="molecule type" value="Genomic_DNA"/>
</dbReference>
<dbReference type="InterPro" id="IPR052337">
    <property type="entry name" value="SAT4-like"/>
</dbReference>
<name>A0A9P9WCI0_9PEZI</name>
<dbReference type="AlphaFoldDB" id="A0A9P9WCI0"/>
<evidence type="ECO:0000256" key="3">
    <source>
        <dbReference type="ARBA" id="ARBA00022989"/>
    </source>
</evidence>
<feature type="transmembrane region" description="Helical" evidence="7">
    <location>
        <begin position="110"/>
        <end position="130"/>
    </location>
</feature>
<accession>A0A9P9WCI0</accession>
<comment type="similarity">
    <text evidence="5">Belongs to the SAT4 family.</text>
</comment>
<evidence type="ECO:0000256" key="2">
    <source>
        <dbReference type="ARBA" id="ARBA00022692"/>
    </source>
</evidence>
<dbReference type="GO" id="GO:0016020">
    <property type="term" value="C:membrane"/>
    <property type="evidence" value="ECO:0007669"/>
    <property type="project" value="UniProtKB-SubCell"/>
</dbReference>
<proteinExistence type="inferred from homology"/>
<keyword evidence="3 7" id="KW-1133">Transmembrane helix</keyword>
<comment type="caution">
    <text evidence="9">The sequence shown here is derived from an EMBL/GenBank/DDBJ whole genome shotgun (WGS) entry which is preliminary data.</text>
</comment>
<evidence type="ECO:0000259" key="8">
    <source>
        <dbReference type="Pfam" id="PF20684"/>
    </source>
</evidence>
<dbReference type="InterPro" id="IPR049326">
    <property type="entry name" value="Rhodopsin_dom_fungi"/>
</dbReference>
<dbReference type="Proteomes" id="UP000829685">
    <property type="component" value="Unassembled WGS sequence"/>
</dbReference>
<evidence type="ECO:0000256" key="7">
    <source>
        <dbReference type="SAM" id="Phobius"/>
    </source>
</evidence>
<organism evidence="9 10">
    <name type="scientific">Neoarthrinium moseri</name>
    <dbReference type="NCBI Taxonomy" id="1658444"/>
    <lineage>
        <taxon>Eukaryota</taxon>
        <taxon>Fungi</taxon>
        <taxon>Dikarya</taxon>
        <taxon>Ascomycota</taxon>
        <taxon>Pezizomycotina</taxon>
        <taxon>Sordariomycetes</taxon>
        <taxon>Xylariomycetidae</taxon>
        <taxon>Amphisphaeriales</taxon>
        <taxon>Apiosporaceae</taxon>
        <taxon>Neoarthrinium</taxon>
    </lineage>
</organism>
<dbReference type="PANTHER" id="PTHR33048:SF124">
    <property type="entry name" value="INTEGRAL MEMBRANE PROTEIN"/>
    <property type="match status" value="1"/>
</dbReference>
<evidence type="ECO:0000256" key="6">
    <source>
        <dbReference type="SAM" id="MobiDB-lite"/>
    </source>
</evidence>
<dbReference type="Pfam" id="PF20684">
    <property type="entry name" value="Fung_rhodopsin"/>
    <property type="match status" value="1"/>
</dbReference>
<feature type="transmembrane region" description="Helical" evidence="7">
    <location>
        <begin position="67"/>
        <end position="90"/>
    </location>
</feature>
<evidence type="ECO:0000256" key="1">
    <source>
        <dbReference type="ARBA" id="ARBA00004141"/>
    </source>
</evidence>
<evidence type="ECO:0000256" key="4">
    <source>
        <dbReference type="ARBA" id="ARBA00023136"/>
    </source>
</evidence>
<feature type="transmembrane region" description="Helical" evidence="7">
    <location>
        <begin position="142"/>
        <end position="168"/>
    </location>
</feature>
<reference evidence="9" key="1">
    <citation type="submission" date="2021-03" db="EMBL/GenBank/DDBJ databases">
        <title>Revisited historic fungal species revealed as producer of novel bioactive compounds through whole genome sequencing and comparative genomics.</title>
        <authorList>
            <person name="Vignolle G.A."/>
            <person name="Hochenegger N."/>
            <person name="Mach R.L."/>
            <person name="Mach-Aigner A.R."/>
            <person name="Javad Rahimi M."/>
            <person name="Salim K.A."/>
            <person name="Chan C.M."/>
            <person name="Lim L.B.L."/>
            <person name="Cai F."/>
            <person name="Druzhinina I.S."/>
            <person name="U'Ren J.M."/>
            <person name="Derntl C."/>
        </authorList>
    </citation>
    <scope>NUCLEOTIDE SEQUENCE</scope>
    <source>
        <strain evidence="9">TUCIM 5799</strain>
    </source>
</reference>
<feature type="compositionally biased region" description="Basic and acidic residues" evidence="6">
    <location>
        <begin position="348"/>
        <end position="357"/>
    </location>
</feature>
<gene>
    <name evidence="9" type="ORF">JX265_011150</name>
</gene>
<feature type="domain" description="Rhodopsin" evidence="8">
    <location>
        <begin position="53"/>
        <end position="289"/>
    </location>
</feature>
<keyword evidence="4 7" id="KW-0472">Membrane</keyword>
<evidence type="ECO:0000313" key="10">
    <source>
        <dbReference type="Proteomes" id="UP000829685"/>
    </source>
</evidence>
<feature type="compositionally biased region" description="Polar residues" evidence="6">
    <location>
        <begin position="364"/>
        <end position="374"/>
    </location>
</feature>
<feature type="transmembrane region" description="Helical" evidence="7">
    <location>
        <begin position="35"/>
        <end position="55"/>
    </location>
</feature>
<feature type="transmembrane region" description="Helical" evidence="7">
    <location>
        <begin position="190"/>
        <end position="215"/>
    </location>
</feature>
<dbReference type="PANTHER" id="PTHR33048">
    <property type="entry name" value="PTH11-LIKE INTEGRAL MEMBRANE PROTEIN (AFU_ORTHOLOGUE AFUA_5G11245)"/>
    <property type="match status" value="1"/>
</dbReference>
<protein>
    <recommendedName>
        <fullName evidence="8">Rhodopsin domain-containing protein</fullName>
    </recommendedName>
</protein>
<comment type="subcellular location">
    <subcellularLocation>
        <location evidence="1">Membrane</location>
        <topology evidence="1">Multi-pass membrane protein</topology>
    </subcellularLocation>
</comment>
<feature type="region of interest" description="Disordered" evidence="6">
    <location>
        <begin position="337"/>
        <end position="387"/>
    </location>
</feature>
<feature type="transmembrane region" description="Helical" evidence="7">
    <location>
        <begin position="264"/>
        <end position="284"/>
    </location>
</feature>
<feature type="transmembrane region" description="Helical" evidence="7">
    <location>
        <begin position="227"/>
        <end position="252"/>
    </location>
</feature>
<sequence>MSVVNGVAIVLPPPEGFEVDFANPTRNLTLVRQTYWIYGIGTALALFFLVQNLYVKLYVNRRVDTEAGCLIASWIMSQIVQALLISTVAAKLTGTHAWEMSLEKYNYWTLIFYVSSTIYTPTTGLAKLSLLCFYNKVSPARWWIWCTRISIFVLAGYTVAITFAMLFACNPIRRSWDVTMTEGECVNRPYLYIAIAALQILSDVGLIIMPMPMIYGLQMPSRQKIGLVLMFVVGSSTLVTSIMRLVTLVPALSDADQTWALSQPVLWICVEGNLLTICASFPTAKRFFRLVAPRWIGESETKRSSRNNGLDQQGPSQKHAFHNEIVPLGDLKLGDGEPIEVTIQGGKGEARLVKNERDEDTPGSGDSISSFTETGNEDIPGNETLRGDAVASRTYPLDKWLTLSPAMNV</sequence>